<evidence type="ECO:0000256" key="3">
    <source>
        <dbReference type="PROSITE-ProRule" id="PRU00087"/>
    </source>
</evidence>
<keyword evidence="5" id="KW-1133">Transmembrane helix</keyword>
<dbReference type="PANTHER" id="PTHR38537">
    <property type="entry name" value="JITTERBUG, ISOFORM N"/>
    <property type="match status" value="1"/>
</dbReference>
<comment type="caution">
    <text evidence="6">The sequence shown here is derived from an EMBL/GenBank/DDBJ whole genome shotgun (WGS) entry which is preliminary data.</text>
</comment>
<evidence type="ECO:0000256" key="1">
    <source>
        <dbReference type="ARBA" id="ARBA00009238"/>
    </source>
</evidence>
<feature type="region of interest" description="Disordered" evidence="4">
    <location>
        <begin position="1"/>
        <end position="21"/>
    </location>
</feature>
<evidence type="ECO:0000313" key="6">
    <source>
        <dbReference type="EMBL" id="KAK2091645.1"/>
    </source>
</evidence>
<dbReference type="InterPro" id="IPR017868">
    <property type="entry name" value="Filamin/ABP280_repeat-like"/>
</dbReference>
<dbReference type="InterPro" id="IPR013783">
    <property type="entry name" value="Ig-like_fold"/>
</dbReference>
<accession>A0ABQ9U4G1</accession>
<dbReference type="SMART" id="SM00557">
    <property type="entry name" value="IG_FLMN"/>
    <property type="match status" value="1"/>
</dbReference>
<dbReference type="Gene3D" id="2.60.40.10">
    <property type="entry name" value="Immunoglobulins"/>
    <property type="match status" value="2"/>
</dbReference>
<dbReference type="InterPro" id="IPR001298">
    <property type="entry name" value="Filamin/ABP280_rpt"/>
</dbReference>
<dbReference type="EMBL" id="JASSZA010000016">
    <property type="protein sequence ID" value="KAK2091645.1"/>
    <property type="molecule type" value="Genomic_DNA"/>
</dbReference>
<organism evidence="6 7">
    <name type="scientific">Saguinus oedipus</name>
    <name type="common">Cotton-top tamarin</name>
    <name type="synonym">Oedipomidas oedipus</name>
    <dbReference type="NCBI Taxonomy" id="9490"/>
    <lineage>
        <taxon>Eukaryota</taxon>
        <taxon>Metazoa</taxon>
        <taxon>Chordata</taxon>
        <taxon>Craniata</taxon>
        <taxon>Vertebrata</taxon>
        <taxon>Euteleostomi</taxon>
        <taxon>Mammalia</taxon>
        <taxon>Eutheria</taxon>
        <taxon>Euarchontoglires</taxon>
        <taxon>Primates</taxon>
        <taxon>Haplorrhini</taxon>
        <taxon>Platyrrhini</taxon>
        <taxon>Cebidae</taxon>
        <taxon>Callitrichinae</taxon>
        <taxon>Saguinus</taxon>
    </lineage>
</organism>
<keyword evidence="5" id="KW-0812">Transmembrane</keyword>
<sequence length="152" mass="16000">MKSTRTQGETERLPGTVGGEQALCTPHGGLQGGDKYAVRFIPHENGVHTIDVKFNGSHVVGSPFKVRVGEPGQAGNPALVSAYGAGLEGGTTDETYLIMKNTGSEEVKKVELTASSLPPPPPESRNKQLREGRTFTLSVISLSAVILGCWVG</sequence>
<dbReference type="InterPro" id="IPR044801">
    <property type="entry name" value="Filamin"/>
</dbReference>
<dbReference type="PANTHER" id="PTHR38537:SF7">
    <property type="entry name" value="FILAMIN-B"/>
    <property type="match status" value="1"/>
</dbReference>
<dbReference type="Pfam" id="PF00630">
    <property type="entry name" value="Filamin"/>
    <property type="match status" value="1"/>
</dbReference>
<dbReference type="PROSITE" id="PS50194">
    <property type="entry name" value="FILAMIN_REPEAT"/>
    <property type="match status" value="1"/>
</dbReference>
<proteinExistence type="inferred from homology"/>
<keyword evidence="2" id="KW-0677">Repeat</keyword>
<comment type="similarity">
    <text evidence="1">Belongs to the filamin family.</text>
</comment>
<dbReference type="InterPro" id="IPR014756">
    <property type="entry name" value="Ig_E-set"/>
</dbReference>
<reference evidence="6 7" key="1">
    <citation type="submission" date="2023-05" db="EMBL/GenBank/DDBJ databases">
        <title>B98-5 Cell Line De Novo Hybrid Assembly: An Optical Mapping Approach.</title>
        <authorList>
            <person name="Kananen K."/>
            <person name="Auerbach J.A."/>
            <person name="Kautto E."/>
            <person name="Blachly J.S."/>
        </authorList>
    </citation>
    <scope>NUCLEOTIDE SEQUENCE [LARGE SCALE GENOMIC DNA]</scope>
    <source>
        <strain evidence="6">B95-8</strain>
        <tissue evidence="6">Cell line</tissue>
    </source>
</reference>
<gene>
    <name evidence="6" type="ORF">P7K49_030929</name>
</gene>
<dbReference type="Proteomes" id="UP001266305">
    <property type="component" value="Unassembled WGS sequence"/>
</dbReference>
<evidence type="ECO:0000256" key="5">
    <source>
        <dbReference type="SAM" id="Phobius"/>
    </source>
</evidence>
<feature type="repeat" description="Filamin" evidence="3">
    <location>
        <begin position="32"/>
        <end position="68"/>
    </location>
</feature>
<keyword evidence="5" id="KW-0472">Membrane</keyword>
<dbReference type="SUPFAM" id="SSF81296">
    <property type="entry name" value="E set domains"/>
    <property type="match status" value="1"/>
</dbReference>
<name>A0ABQ9U4G1_SAGOE</name>
<keyword evidence="7" id="KW-1185">Reference proteome</keyword>
<evidence type="ECO:0000256" key="4">
    <source>
        <dbReference type="SAM" id="MobiDB-lite"/>
    </source>
</evidence>
<evidence type="ECO:0000313" key="7">
    <source>
        <dbReference type="Proteomes" id="UP001266305"/>
    </source>
</evidence>
<evidence type="ECO:0000256" key="2">
    <source>
        <dbReference type="ARBA" id="ARBA00022737"/>
    </source>
</evidence>
<feature type="transmembrane region" description="Helical" evidence="5">
    <location>
        <begin position="134"/>
        <end position="151"/>
    </location>
</feature>
<protein>
    <submittedName>
        <fullName evidence="6">Uncharacterized protein</fullName>
    </submittedName>
</protein>